<comment type="caution">
    <text evidence="8">The sequence shown here is derived from an EMBL/GenBank/DDBJ whole genome shotgun (WGS) entry which is preliminary data.</text>
</comment>
<gene>
    <name evidence="8" type="ORF">JMJ35_003989</name>
</gene>
<feature type="transmembrane region" description="Helical" evidence="6">
    <location>
        <begin position="258"/>
        <end position="279"/>
    </location>
</feature>
<feature type="transmembrane region" description="Helical" evidence="6">
    <location>
        <begin position="61"/>
        <end position="82"/>
    </location>
</feature>
<evidence type="ECO:0000256" key="3">
    <source>
        <dbReference type="ARBA" id="ARBA00022989"/>
    </source>
</evidence>
<evidence type="ECO:0000256" key="1">
    <source>
        <dbReference type="ARBA" id="ARBA00004141"/>
    </source>
</evidence>
<dbReference type="EMBL" id="JAFEKC020000007">
    <property type="protein sequence ID" value="KAK0513625.1"/>
    <property type="molecule type" value="Genomic_DNA"/>
</dbReference>
<evidence type="ECO:0000256" key="6">
    <source>
        <dbReference type="SAM" id="Phobius"/>
    </source>
</evidence>
<feature type="domain" description="Rhodopsin" evidence="7">
    <location>
        <begin position="45"/>
        <end position="283"/>
    </location>
</feature>
<dbReference type="PANTHER" id="PTHR33048:SF47">
    <property type="entry name" value="INTEGRAL MEMBRANE PROTEIN-RELATED"/>
    <property type="match status" value="1"/>
</dbReference>
<accession>A0AA39R2H7</accession>
<dbReference type="Pfam" id="PF20684">
    <property type="entry name" value="Fung_rhodopsin"/>
    <property type="match status" value="1"/>
</dbReference>
<evidence type="ECO:0000256" key="5">
    <source>
        <dbReference type="ARBA" id="ARBA00038359"/>
    </source>
</evidence>
<comment type="subcellular location">
    <subcellularLocation>
        <location evidence="1">Membrane</location>
        <topology evidence="1">Multi-pass membrane protein</topology>
    </subcellularLocation>
</comment>
<evidence type="ECO:0000313" key="8">
    <source>
        <dbReference type="EMBL" id="KAK0513625.1"/>
    </source>
</evidence>
<feature type="transmembrane region" description="Helical" evidence="6">
    <location>
        <begin position="140"/>
        <end position="159"/>
    </location>
</feature>
<keyword evidence="4 6" id="KW-0472">Membrane</keyword>
<dbReference type="Proteomes" id="UP001166286">
    <property type="component" value="Unassembled WGS sequence"/>
</dbReference>
<feature type="transmembrane region" description="Helical" evidence="6">
    <location>
        <begin position="27"/>
        <end position="49"/>
    </location>
</feature>
<evidence type="ECO:0000256" key="2">
    <source>
        <dbReference type="ARBA" id="ARBA00022692"/>
    </source>
</evidence>
<keyword evidence="2 6" id="KW-0812">Transmembrane</keyword>
<evidence type="ECO:0000313" key="9">
    <source>
        <dbReference type="Proteomes" id="UP001166286"/>
    </source>
</evidence>
<dbReference type="PANTHER" id="PTHR33048">
    <property type="entry name" value="PTH11-LIKE INTEGRAL MEMBRANE PROTEIN (AFU_ORTHOLOGUE AFUA_5G11245)"/>
    <property type="match status" value="1"/>
</dbReference>
<dbReference type="InterPro" id="IPR049326">
    <property type="entry name" value="Rhodopsin_dom_fungi"/>
</dbReference>
<reference evidence="8" key="1">
    <citation type="submission" date="2023-03" db="EMBL/GenBank/DDBJ databases">
        <title>Complete genome of Cladonia borealis.</title>
        <authorList>
            <person name="Park H."/>
        </authorList>
    </citation>
    <scope>NUCLEOTIDE SEQUENCE</scope>
    <source>
        <strain evidence="8">ANT050790</strain>
    </source>
</reference>
<dbReference type="GO" id="GO:0016020">
    <property type="term" value="C:membrane"/>
    <property type="evidence" value="ECO:0007669"/>
    <property type="project" value="UniProtKB-SubCell"/>
</dbReference>
<name>A0AA39R2H7_9LECA</name>
<dbReference type="InterPro" id="IPR052337">
    <property type="entry name" value="SAT4-like"/>
</dbReference>
<proteinExistence type="inferred from homology"/>
<dbReference type="AlphaFoldDB" id="A0AA39R2H7"/>
<keyword evidence="9" id="KW-1185">Reference proteome</keyword>
<comment type="similarity">
    <text evidence="5">Belongs to the SAT4 family.</text>
</comment>
<organism evidence="8 9">
    <name type="scientific">Cladonia borealis</name>
    <dbReference type="NCBI Taxonomy" id="184061"/>
    <lineage>
        <taxon>Eukaryota</taxon>
        <taxon>Fungi</taxon>
        <taxon>Dikarya</taxon>
        <taxon>Ascomycota</taxon>
        <taxon>Pezizomycotina</taxon>
        <taxon>Lecanoromycetes</taxon>
        <taxon>OSLEUM clade</taxon>
        <taxon>Lecanoromycetidae</taxon>
        <taxon>Lecanorales</taxon>
        <taxon>Lecanorineae</taxon>
        <taxon>Cladoniaceae</taxon>
        <taxon>Cladonia</taxon>
    </lineage>
</organism>
<sequence length="397" mass="43795">MASPSPALAPPHGQVSNFANPPSLAKWTTICVSVCLSVTTSLFLARNYVRISIKRTWTLEDWFVCIAWGGMVTLCALMITIMHKHGGIHGWDLTLPEVHEAIFASLGNPGKLGRSLTDLQSGSTLQQRVFVPRRWGIFDWTLRIFMAILILFYLATFLVKIWECNPRERIWDRSIAGKCVNVASLLNTSGLFNSLTDIIILLIPVKSVWNLNMTKKRKMGVVAAFTVGFTAPVFSMIGFVVRIKISSSPDVAYNDPEILLWAAAEVSTGLICVCVPALAPLAHRRRQARASANTSARIDRSNSRRIYSLGKKKSASPSLDEQDLWSRNDLELQQPHNVYKTAGVNLPMSTVVTGIEGGVRLPSRQDGAHLGGFGEDAEEPPQGRGILTTTRIEHSYI</sequence>
<evidence type="ECO:0000256" key="4">
    <source>
        <dbReference type="ARBA" id="ARBA00023136"/>
    </source>
</evidence>
<keyword evidence="3 6" id="KW-1133">Transmembrane helix</keyword>
<feature type="transmembrane region" description="Helical" evidence="6">
    <location>
        <begin position="221"/>
        <end position="243"/>
    </location>
</feature>
<evidence type="ECO:0000259" key="7">
    <source>
        <dbReference type="Pfam" id="PF20684"/>
    </source>
</evidence>
<protein>
    <recommendedName>
        <fullName evidence="7">Rhodopsin domain-containing protein</fullName>
    </recommendedName>
</protein>